<dbReference type="OrthoDB" id="3157803at2759"/>
<evidence type="ECO:0000313" key="2">
    <source>
        <dbReference type="Proteomes" id="UP000054549"/>
    </source>
</evidence>
<dbReference type="EMBL" id="KN819012">
    <property type="protein sequence ID" value="KIL54030.1"/>
    <property type="molecule type" value="Genomic_DNA"/>
</dbReference>
<proteinExistence type="predicted"/>
<dbReference type="InParanoid" id="A0A0C2RUY0"/>
<feature type="non-terminal residue" evidence="1">
    <location>
        <position position="73"/>
    </location>
</feature>
<dbReference type="Proteomes" id="UP000054549">
    <property type="component" value="Unassembled WGS sequence"/>
</dbReference>
<organism evidence="1 2">
    <name type="scientific">Amanita muscaria (strain Koide BX008)</name>
    <dbReference type="NCBI Taxonomy" id="946122"/>
    <lineage>
        <taxon>Eukaryota</taxon>
        <taxon>Fungi</taxon>
        <taxon>Dikarya</taxon>
        <taxon>Basidiomycota</taxon>
        <taxon>Agaricomycotina</taxon>
        <taxon>Agaricomycetes</taxon>
        <taxon>Agaricomycetidae</taxon>
        <taxon>Agaricales</taxon>
        <taxon>Pluteineae</taxon>
        <taxon>Amanitaceae</taxon>
        <taxon>Amanita</taxon>
    </lineage>
</organism>
<dbReference type="AlphaFoldDB" id="A0A0C2RUY0"/>
<sequence>PKEFSATGLLEAVAQFVACEDQSLAVVNKKTFRNQLVIMRPKTMNNDLPSTHNVMTYIHNEFCSVLESMKAAI</sequence>
<dbReference type="HOGENOM" id="CLU_136331_1_0_1"/>
<gene>
    <name evidence="1" type="ORF">M378DRAFT_49908</name>
</gene>
<evidence type="ECO:0000313" key="1">
    <source>
        <dbReference type="EMBL" id="KIL54030.1"/>
    </source>
</evidence>
<feature type="non-terminal residue" evidence="1">
    <location>
        <position position="1"/>
    </location>
</feature>
<keyword evidence="2" id="KW-1185">Reference proteome</keyword>
<name>A0A0C2RUY0_AMAMK</name>
<reference evidence="1 2" key="1">
    <citation type="submission" date="2014-04" db="EMBL/GenBank/DDBJ databases">
        <title>Evolutionary Origins and Diversification of the Mycorrhizal Mutualists.</title>
        <authorList>
            <consortium name="DOE Joint Genome Institute"/>
            <consortium name="Mycorrhizal Genomics Consortium"/>
            <person name="Kohler A."/>
            <person name="Kuo A."/>
            <person name="Nagy L.G."/>
            <person name="Floudas D."/>
            <person name="Copeland A."/>
            <person name="Barry K.W."/>
            <person name="Cichocki N."/>
            <person name="Veneault-Fourrey C."/>
            <person name="LaButti K."/>
            <person name="Lindquist E.A."/>
            <person name="Lipzen A."/>
            <person name="Lundell T."/>
            <person name="Morin E."/>
            <person name="Murat C."/>
            <person name="Riley R."/>
            <person name="Ohm R."/>
            <person name="Sun H."/>
            <person name="Tunlid A."/>
            <person name="Henrissat B."/>
            <person name="Grigoriev I.V."/>
            <person name="Hibbett D.S."/>
            <person name="Martin F."/>
        </authorList>
    </citation>
    <scope>NUCLEOTIDE SEQUENCE [LARGE SCALE GENOMIC DNA]</scope>
    <source>
        <strain evidence="1 2">Koide BX008</strain>
    </source>
</reference>
<protein>
    <submittedName>
        <fullName evidence="1">Uncharacterized protein</fullName>
    </submittedName>
</protein>
<accession>A0A0C2RUY0</accession>